<protein>
    <submittedName>
        <fullName evidence="1">Putative porphyrin biosynthetic enzyme</fullName>
    </submittedName>
</protein>
<accession>A0A090S694</accession>
<name>A0A090S694_9VIBR</name>
<evidence type="ECO:0000313" key="1">
    <source>
        <dbReference type="EMBL" id="GAL23061.1"/>
    </source>
</evidence>
<dbReference type="AlphaFoldDB" id="A0A090S694"/>
<proteinExistence type="predicted"/>
<reference evidence="1 2" key="1">
    <citation type="submission" date="2014-09" db="EMBL/GenBank/DDBJ databases">
        <title>Vibrio maritimus JCM 19235. (C45) whole genome shotgun sequence.</title>
        <authorList>
            <person name="Sawabe T."/>
            <person name="Meirelles P."/>
            <person name="Nakanishi M."/>
            <person name="Sayaka M."/>
            <person name="Hattori M."/>
            <person name="Ohkuma M."/>
        </authorList>
    </citation>
    <scope>NUCLEOTIDE SEQUENCE [LARGE SCALE GENOMIC DNA]</scope>
    <source>
        <strain evidence="2">JCM19235</strain>
    </source>
</reference>
<dbReference type="STRING" id="990268.JCM19235_1362"/>
<dbReference type="EMBL" id="BBMR01000017">
    <property type="protein sequence ID" value="GAL23061.1"/>
    <property type="molecule type" value="Genomic_DNA"/>
</dbReference>
<reference evidence="1 2" key="2">
    <citation type="submission" date="2014-09" db="EMBL/GenBank/DDBJ databases">
        <authorList>
            <consortium name="NBRP consortium"/>
            <person name="Sawabe T."/>
            <person name="Meirelles P."/>
            <person name="Nakanishi M."/>
            <person name="Sayaka M."/>
            <person name="Hattori M."/>
            <person name="Ohkuma M."/>
        </authorList>
    </citation>
    <scope>NUCLEOTIDE SEQUENCE [LARGE SCALE GENOMIC DNA]</scope>
    <source>
        <strain evidence="2">JCM19235</strain>
    </source>
</reference>
<gene>
    <name evidence="1" type="ORF">JCM19235_1362</name>
</gene>
<comment type="caution">
    <text evidence="1">The sequence shown here is derived from an EMBL/GenBank/DDBJ whole genome shotgun (WGS) entry which is preliminary data.</text>
</comment>
<keyword evidence="2" id="KW-1185">Reference proteome</keyword>
<organism evidence="1 2">
    <name type="scientific">Vibrio maritimus</name>
    <dbReference type="NCBI Taxonomy" id="990268"/>
    <lineage>
        <taxon>Bacteria</taxon>
        <taxon>Pseudomonadati</taxon>
        <taxon>Pseudomonadota</taxon>
        <taxon>Gammaproteobacteria</taxon>
        <taxon>Vibrionales</taxon>
        <taxon>Vibrionaceae</taxon>
        <taxon>Vibrio</taxon>
    </lineage>
</organism>
<dbReference type="Proteomes" id="UP000029228">
    <property type="component" value="Unassembled WGS sequence"/>
</dbReference>
<sequence>MELLSPVQIVRDSIATITQILADREIPVSQQGMKAYVAYNEVTGEPTRVVLPYLPDDASDELILSVQGFLDHEVGHLLFTDRKALLSIAHDEQLLEMQNIFEDPYVERRMRERFPGSRDNFNKLFDLFLDKIVDRNFQKVLKSGETNPMAFFGVLFPAIVRSWLMCLALLNT</sequence>
<evidence type="ECO:0000313" key="2">
    <source>
        <dbReference type="Proteomes" id="UP000029228"/>
    </source>
</evidence>
<dbReference type="OrthoDB" id="6064888at2"/>